<name>A0A512T531_9MICO</name>
<dbReference type="AlphaFoldDB" id="A0A512T531"/>
<evidence type="ECO:0000256" key="1">
    <source>
        <dbReference type="SAM" id="MobiDB-lite"/>
    </source>
</evidence>
<dbReference type="Pfam" id="PF13367">
    <property type="entry name" value="PrsW-protease"/>
    <property type="match status" value="1"/>
</dbReference>
<dbReference type="Proteomes" id="UP000321793">
    <property type="component" value="Unassembled WGS sequence"/>
</dbReference>
<organism evidence="3 4">
    <name type="scientific">Knoellia locipacati</name>
    <dbReference type="NCBI Taxonomy" id="882824"/>
    <lineage>
        <taxon>Bacteria</taxon>
        <taxon>Bacillati</taxon>
        <taxon>Actinomycetota</taxon>
        <taxon>Actinomycetes</taxon>
        <taxon>Micrococcales</taxon>
        <taxon>Intrasporangiaceae</taxon>
        <taxon>Knoellia</taxon>
    </lineage>
</organism>
<proteinExistence type="predicted"/>
<keyword evidence="4" id="KW-1185">Reference proteome</keyword>
<dbReference type="PANTHER" id="PTHR36844">
    <property type="entry name" value="PROTEASE PRSW"/>
    <property type="match status" value="1"/>
</dbReference>
<feature type="transmembrane region" description="Helical" evidence="2">
    <location>
        <begin position="172"/>
        <end position="195"/>
    </location>
</feature>
<evidence type="ECO:0000313" key="4">
    <source>
        <dbReference type="Proteomes" id="UP000321793"/>
    </source>
</evidence>
<dbReference type="OrthoDB" id="9785431at2"/>
<dbReference type="PANTHER" id="PTHR36844:SF1">
    <property type="entry name" value="PROTEASE PRSW"/>
    <property type="match status" value="1"/>
</dbReference>
<keyword evidence="2" id="KW-1133">Transmembrane helix</keyword>
<feature type="transmembrane region" description="Helical" evidence="2">
    <location>
        <begin position="270"/>
        <end position="291"/>
    </location>
</feature>
<dbReference type="GO" id="GO:0008233">
    <property type="term" value="F:peptidase activity"/>
    <property type="evidence" value="ECO:0007669"/>
    <property type="project" value="InterPro"/>
</dbReference>
<feature type="region of interest" description="Disordered" evidence="1">
    <location>
        <begin position="1"/>
        <end position="26"/>
    </location>
</feature>
<feature type="transmembrane region" description="Helical" evidence="2">
    <location>
        <begin position="66"/>
        <end position="84"/>
    </location>
</feature>
<comment type="caution">
    <text evidence="3">The sequence shown here is derived from an EMBL/GenBank/DDBJ whole genome shotgun (WGS) entry which is preliminary data.</text>
</comment>
<feature type="transmembrane region" description="Helical" evidence="2">
    <location>
        <begin position="96"/>
        <end position="115"/>
    </location>
</feature>
<dbReference type="EMBL" id="BKBA01000015">
    <property type="protein sequence ID" value="GEQ15292.1"/>
    <property type="molecule type" value="Genomic_DNA"/>
</dbReference>
<gene>
    <name evidence="3" type="ORF">KLO01_33390</name>
</gene>
<feature type="transmembrane region" description="Helical" evidence="2">
    <location>
        <begin position="241"/>
        <end position="258"/>
    </location>
</feature>
<evidence type="ECO:0000256" key="2">
    <source>
        <dbReference type="SAM" id="Phobius"/>
    </source>
</evidence>
<keyword evidence="2" id="KW-0472">Membrane</keyword>
<dbReference type="RefSeq" id="WP_147067246.1">
    <property type="nucleotide sequence ID" value="NZ_BAABDN010000003.1"/>
</dbReference>
<accession>A0A512T531</accession>
<sequence length="394" mass="42254">MSGDQAVDTNATVPSPPEGSRAAGAHRGRSAIRRWVIVGIATVGFGLAALAVASAIGAAAGVSASLLGLVVATIPLGIVVPTFMWLDRFEAEPTRYLVRAFLWGALIAVLIAMTLNTAGQLVLWGSVPEEESLALTAVFVAPFVEEAAKGLFVLLVWRFAKREFDGITDGMVYAGVTAAGFAFTENIQYLAIAWVEHGQQGLTATFVGRCLLSPFAHPMFTICTGIGIGVASMSRRGIVRVLAPLGGFLLAVIAHAVWNLAAVSGGEGLIAVYLVVQVPLFLAFLGFVVWVRRREGRLIGQFLNAYADAGWLSSAEVAMLASMPKRREARQWARANGGRQALRSMEDFQDAASELALLRRRMHHSTADARALTDERELLAVLVRRRREFAGQVL</sequence>
<dbReference type="InterPro" id="IPR026898">
    <property type="entry name" value="PrsW"/>
</dbReference>
<keyword evidence="2" id="KW-0812">Transmembrane</keyword>
<feature type="transmembrane region" description="Helical" evidence="2">
    <location>
        <begin position="35"/>
        <end position="60"/>
    </location>
</feature>
<protein>
    <submittedName>
        <fullName evidence="3">Membrane protein</fullName>
    </submittedName>
</protein>
<feature type="transmembrane region" description="Helical" evidence="2">
    <location>
        <begin position="215"/>
        <end position="234"/>
    </location>
</feature>
<reference evidence="3 4" key="1">
    <citation type="submission" date="2019-07" db="EMBL/GenBank/DDBJ databases">
        <title>Whole genome shotgun sequence of Knoellia locipacati NBRC 109775.</title>
        <authorList>
            <person name="Hosoyama A."/>
            <person name="Uohara A."/>
            <person name="Ohji S."/>
            <person name="Ichikawa N."/>
        </authorList>
    </citation>
    <scope>NUCLEOTIDE SEQUENCE [LARGE SCALE GENOMIC DNA]</scope>
    <source>
        <strain evidence="3 4">NBRC 109775</strain>
    </source>
</reference>
<evidence type="ECO:0000313" key="3">
    <source>
        <dbReference type="EMBL" id="GEQ15292.1"/>
    </source>
</evidence>
<feature type="transmembrane region" description="Helical" evidence="2">
    <location>
        <begin position="135"/>
        <end position="160"/>
    </location>
</feature>